<keyword evidence="2" id="KW-1133">Transmembrane helix</keyword>
<feature type="transmembrane region" description="Helical" evidence="2">
    <location>
        <begin position="32"/>
        <end position="56"/>
    </location>
</feature>
<evidence type="ECO:0000313" key="4">
    <source>
        <dbReference type="Proteomes" id="UP001469553"/>
    </source>
</evidence>
<keyword evidence="2" id="KW-0472">Membrane</keyword>
<protein>
    <submittedName>
        <fullName evidence="3">Uncharacterized protein</fullName>
    </submittedName>
</protein>
<sequence>MKHKWWPRTGRCELSSHASAHPDGRSLKLHSFAGIFCILAAGLLLACLVAGLEAWWNSNRCRQEQPKEVTKDYRLARVSGPLTYNDITTASSEGRRDIWTDRERGWDEAEAIDTGQGGESGTGASSYEQSFGRGLGPQADPRSLYRDLCAGHRQHAAQPGLSGAGPGVRAGLPVIGSHCDHLPARGGTPTSPSSPPSPWGDPRQDTAPVPGPWQHHIAPAPPSQQHQPQRHHAVQTPGSQRGALPAEPWQDTHANVLPGSLRRTHTRSH</sequence>
<proteinExistence type="predicted"/>
<accession>A0ABV0YZZ1</accession>
<feature type="compositionally biased region" description="Low complexity" evidence="1">
    <location>
        <begin position="214"/>
        <end position="227"/>
    </location>
</feature>
<evidence type="ECO:0000256" key="2">
    <source>
        <dbReference type="SAM" id="Phobius"/>
    </source>
</evidence>
<keyword evidence="2" id="KW-0812">Transmembrane</keyword>
<organism evidence="3 4">
    <name type="scientific">Ameca splendens</name>
    <dbReference type="NCBI Taxonomy" id="208324"/>
    <lineage>
        <taxon>Eukaryota</taxon>
        <taxon>Metazoa</taxon>
        <taxon>Chordata</taxon>
        <taxon>Craniata</taxon>
        <taxon>Vertebrata</taxon>
        <taxon>Euteleostomi</taxon>
        <taxon>Actinopterygii</taxon>
        <taxon>Neopterygii</taxon>
        <taxon>Teleostei</taxon>
        <taxon>Neoteleostei</taxon>
        <taxon>Acanthomorphata</taxon>
        <taxon>Ovalentaria</taxon>
        <taxon>Atherinomorphae</taxon>
        <taxon>Cyprinodontiformes</taxon>
        <taxon>Goodeidae</taxon>
        <taxon>Ameca</taxon>
    </lineage>
</organism>
<reference evidence="3 4" key="1">
    <citation type="submission" date="2021-06" db="EMBL/GenBank/DDBJ databases">
        <authorList>
            <person name="Palmer J.M."/>
        </authorList>
    </citation>
    <scope>NUCLEOTIDE SEQUENCE [LARGE SCALE GENOMIC DNA]</scope>
    <source>
        <strain evidence="3 4">AS_MEX2019</strain>
        <tissue evidence="3">Muscle</tissue>
    </source>
</reference>
<gene>
    <name evidence="3" type="ORF">AMECASPLE_009569</name>
</gene>
<evidence type="ECO:0000256" key="1">
    <source>
        <dbReference type="SAM" id="MobiDB-lite"/>
    </source>
</evidence>
<comment type="caution">
    <text evidence="3">The sequence shown here is derived from an EMBL/GenBank/DDBJ whole genome shotgun (WGS) entry which is preliminary data.</text>
</comment>
<keyword evidence="4" id="KW-1185">Reference proteome</keyword>
<dbReference type="Proteomes" id="UP001469553">
    <property type="component" value="Unassembled WGS sequence"/>
</dbReference>
<feature type="region of interest" description="Disordered" evidence="1">
    <location>
        <begin position="105"/>
        <end position="143"/>
    </location>
</feature>
<feature type="region of interest" description="Disordered" evidence="1">
    <location>
        <begin position="156"/>
        <end position="269"/>
    </location>
</feature>
<name>A0ABV0YZZ1_9TELE</name>
<dbReference type="EMBL" id="JAHRIP010047562">
    <property type="protein sequence ID" value="MEQ2298848.1"/>
    <property type="molecule type" value="Genomic_DNA"/>
</dbReference>
<evidence type="ECO:0000313" key="3">
    <source>
        <dbReference type="EMBL" id="MEQ2298848.1"/>
    </source>
</evidence>